<dbReference type="Pfam" id="PF12836">
    <property type="entry name" value="HHH_3"/>
    <property type="match status" value="1"/>
</dbReference>
<dbReference type="InterPro" id="IPR010994">
    <property type="entry name" value="RuvA_2-like"/>
</dbReference>
<keyword evidence="5" id="KW-1185">Reference proteome</keyword>
<dbReference type="InterPro" id="IPR051675">
    <property type="entry name" value="Endo/Exo/Phosphatase_dom_1"/>
</dbReference>
<dbReference type="Gene3D" id="3.10.560.10">
    <property type="entry name" value="Outer membrane lipoprotein wza domain like"/>
    <property type="match status" value="1"/>
</dbReference>
<feature type="transmembrane region" description="Helical" evidence="2">
    <location>
        <begin position="75"/>
        <end position="96"/>
    </location>
</feature>
<accession>A0ABP3M0G3</accession>
<protein>
    <submittedName>
        <fullName evidence="4">ComEA family DNA-binding protein</fullName>
    </submittedName>
</protein>
<dbReference type="Pfam" id="PF10531">
    <property type="entry name" value="SLBB"/>
    <property type="match status" value="1"/>
</dbReference>
<dbReference type="InterPro" id="IPR003583">
    <property type="entry name" value="Hlx-hairpin-Hlx_DNA-bd_motif"/>
</dbReference>
<feature type="region of interest" description="Disordered" evidence="1">
    <location>
        <begin position="180"/>
        <end position="208"/>
    </location>
</feature>
<evidence type="ECO:0000256" key="2">
    <source>
        <dbReference type="SAM" id="Phobius"/>
    </source>
</evidence>
<reference evidence="5" key="1">
    <citation type="journal article" date="2019" name="Int. J. Syst. Evol. Microbiol.">
        <title>The Global Catalogue of Microorganisms (GCM) 10K type strain sequencing project: providing services to taxonomists for standard genome sequencing and annotation.</title>
        <authorList>
            <consortium name="The Broad Institute Genomics Platform"/>
            <consortium name="The Broad Institute Genome Sequencing Center for Infectious Disease"/>
            <person name="Wu L."/>
            <person name="Ma J."/>
        </authorList>
    </citation>
    <scope>NUCLEOTIDE SEQUENCE [LARGE SCALE GENOMIC DNA]</scope>
    <source>
        <strain evidence="5">JCM 10303</strain>
    </source>
</reference>
<feature type="region of interest" description="Disordered" evidence="1">
    <location>
        <begin position="24"/>
        <end position="47"/>
    </location>
</feature>
<keyword evidence="4" id="KW-0238">DNA-binding</keyword>
<dbReference type="PANTHER" id="PTHR21180">
    <property type="entry name" value="ENDONUCLEASE/EXONUCLEASE/PHOSPHATASE FAMILY DOMAIN-CONTAINING PROTEIN 1"/>
    <property type="match status" value="1"/>
</dbReference>
<evidence type="ECO:0000313" key="5">
    <source>
        <dbReference type="Proteomes" id="UP001500729"/>
    </source>
</evidence>
<evidence type="ECO:0000259" key="3">
    <source>
        <dbReference type="SMART" id="SM00278"/>
    </source>
</evidence>
<feature type="compositionally biased region" description="Polar residues" evidence="1">
    <location>
        <begin position="196"/>
        <end position="208"/>
    </location>
</feature>
<dbReference type="GO" id="GO:0003677">
    <property type="term" value="F:DNA binding"/>
    <property type="evidence" value="ECO:0007669"/>
    <property type="project" value="UniProtKB-KW"/>
</dbReference>
<feature type="domain" description="Helix-hairpin-helix DNA-binding motif class 1" evidence="3">
    <location>
        <begin position="245"/>
        <end position="264"/>
    </location>
</feature>
<evidence type="ECO:0000313" key="4">
    <source>
        <dbReference type="EMBL" id="GAA0509307.1"/>
    </source>
</evidence>
<name>A0ABP3M0G3_SACER</name>
<sequence length="267" mass="28250">MLDPDSDTLPAVAPQERLRALRLRARQDDAEQRAGPGYTPAEAEPTRRRARHRLAERWLPASWLASNVDPGRSGLLAIVLIGLVVACALTFTVWTAQPEAESVPPPPLAAPVLTAPAPTPEALVVSVVGLVPKPGLITLHTGDRVADALQGAGGALPGADISALNLARKVSDGEQLYVGVPPPPELATGSPVGSARGTSGNGNDSKIDLNTATEEQFDELPGVGEVTAKRIVQWRTENGRFASVEQLREVDGIGDTRFSRLRELVRV</sequence>
<evidence type="ECO:0000256" key="1">
    <source>
        <dbReference type="SAM" id="MobiDB-lite"/>
    </source>
</evidence>
<dbReference type="Proteomes" id="UP001500729">
    <property type="component" value="Unassembled WGS sequence"/>
</dbReference>
<keyword evidence="2" id="KW-0812">Transmembrane</keyword>
<keyword evidence="2" id="KW-0472">Membrane</keyword>
<keyword evidence="2" id="KW-1133">Transmembrane helix</keyword>
<dbReference type="InterPro" id="IPR019554">
    <property type="entry name" value="Soluble_ligand-bd"/>
</dbReference>
<dbReference type="PANTHER" id="PTHR21180:SF32">
    <property type="entry name" value="ENDONUCLEASE_EXONUCLEASE_PHOSPHATASE FAMILY DOMAIN-CONTAINING PROTEIN 1"/>
    <property type="match status" value="1"/>
</dbReference>
<comment type="caution">
    <text evidence="4">The sequence shown here is derived from an EMBL/GenBank/DDBJ whole genome shotgun (WGS) entry which is preliminary data.</text>
</comment>
<gene>
    <name evidence="4" type="ORF">GCM10009533_05140</name>
</gene>
<feature type="domain" description="Helix-hairpin-helix DNA-binding motif class 1" evidence="3">
    <location>
        <begin position="215"/>
        <end position="234"/>
    </location>
</feature>
<dbReference type="Gene3D" id="1.10.150.310">
    <property type="entry name" value="Tex RuvX-like domain-like"/>
    <property type="match status" value="1"/>
</dbReference>
<proteinExistence type="predicted"/>
<dbReference type="SMART" id="SM00278">
    <property type="entry name" value="HhH1"/>
    <property type="match status" value="2"/>
</dbReference>
<dbReference type="InterPro" id="IPR004509">
    <property type="entry name" value="Competence_ComEA_HhH"/>
</dbReference>
<organism evidence="4 5">
    <name type="scientific">Saccharopolyspora erythraea</name>
    <name type="common">Streptomyces erythraeus</name>
    <dbReference type="NCBI Taxonomy" id="1836"/>
    <lineage>
        <taxon>Bacteria</taxon>
        <taxon>Bacillati</taxon>
        <taxon>Actinomycetota</taxon>
        <taxon>Actinomycetes</taxon>
        <taxon>Pseudonocardiales</taxon>
        <taxon>Pseudonocardiaceae</taxon>
        <taxon>Saccharopolyspora</taxon>
    </lineage>
</organism>
<dbReference type="EMBL" id="BAAAGS010000002">
    <property type="protein sequence ID" value="GAA0509307.1"/>
    <property type="molecule type" value="Genomic_DNA"/>
</dbReference>
<dbReference type="NCBIfam" id="TIGR00426">
    <property type="entry name" value="competence protein ComEA helix-hairpin-helix repeat region"/>
    <property type="match status" value="1"/>
</dbReference>
<dbReference type="SUPFAM" id="SSF47781">
    <property type="entry name" value="RuvA domain 2-like"/>
    <property type="match status" value="1"/>
</dbReference>